<evidence type="ECO:0000256" key="4">
    <source>
        <dbReference type="ARBA" id="ARBA00022989"/>
    </source>
</evidence>
<dbReference type="AlphaFoldDB" id="A0A935MV42"/>
<comment type="caution">
    <text evidence="7">The sequence shown here is derived from an EMBL/GenBank/DDBJ whole genome shotgun (WGS) entry which is preliminary data.</text>
</comment>
<dbReference type="Pfam" id="PF03899">
    <property type="entry name" value="ATP-synt_I"/>
    <property type="match status" value="1"/>
</dbReference>
<feature type="transmembrane region" description="Helical" evidence="6">
    <location>
        <begin position="33"/>
        <end position="53"/>
    </location>
</feature>
<feature type="transmembrane region" description="Helical" evidence="6">
    <location>
        <begin position="7"/>
        <end position="27"/>
    </location>
</feature>
<comment type="subcellular location">
    <subcellularLocation>
        <location evidence="1">Cell membrane</location>
        <topology evidence="1">Multi-pass membrane protein</topology>
    </subcellularLocation>
</comment>
<evidence type="ECO:0000313" key="7">
    <source>
        <dbReference type="EMBL" id="MBK7417304.1"/>
    </source>
</evidence>
<keyword evidence="3 6" id="KW-0812">Transmembrane</keyword>
<proteinExistence type="predicted"/>
<name>A0A935MV42_9RHOO</name>
<protein>
    <submittedName>
        <fullName evidence="7">ATP synthase subunit I</fullName>
    </submittedName>
</protein>
<keyword evidence="2" id="KW-1003">Cell membrane</keyword>
<dbReference type="InterPro" id="IPR005598">
    <property type="entry name" value="ATP_synth_I"/>
</dbReference>
<evidence type="ECO:0000256" key="5">
    <source>
        <dbReference type="ARBA" id="ARBA00023136"/>
    </source>
</evidence>
<gene>
    <name evidence="7" type="ORF">IPJ38_21625</name>
</gene>
<evidence type="ECO:0000313" key="8">
    <source>
        <dbReference type="Proteomes" id="UP000739411"/>
    </source>
</evidence>
<keyword evidence="4 6" id="KW-1133">Transmembrane helix</keyword>
<dbReference type="EMBL" id="JADJMS010000051">
    <property type="protein sequence ID" value="MBK7417304.1"/>
    <property type="molecule type" value="Genomic_DNA"/>
</dbReference>
<evidence type="ECO:0000256" key="6">
    <source>
        <dbReference type="SAM" id="Phobius"/>
    </source>
</evidence>
<keyword evidence="5 6" id="KW-0472">Membrane</keyword>
<evidence type="ECO:0000256" key="2">
    <source>
        <dbReference type="ARBA" id="ARBA00022475"/>
    </source>
</evidence>
<organism evidence="7 8">
    <name type="scientific">Candidatus Dechloromonas phosphorivorans</name>
    <dbReference type="NCBI Taxonomy" id="2899244"/>
    <lineage>
        <taxon>Bacteria</taxon>
        <taxon>Pseudomonadati</taxon>
        <taxon>Pseudomonadota</taxon>
        <taxon>Betaproteobacteria</taxon>
        <taxon>Rhodocyclales</taxon>
        <taxon>Azonexaceae</taxon>
        <taxon>Dechloromonas</taxon>
    </lineage>
</organism>
<sequence length="118" mass="12647">MHPQVSWILSRQVALTIFLAIAAGLVLDVNAAVSVVVGGSIGVVANLGYVLRAMRMSSVNDPVKVYQAQAAGEGFKFLLTLVGFALVFLGYKDVAALPLFLGYASTFVIYWVALLKQR</sequence>
<evidence type="ECO:0000256" key="3">
    <source>
        <dbReference type="ARBA" id="ARBA00022692"/>
    </source>
</evidence>
<evidence type="ECO:0000256" key="1">
    <source>
        <dbReference type="ARBA" id="ARBA00004651"/>
    </source>
</evidence>
<feature type="transmembrane region" description="Helical" evidence="6">
    <location>
        <begin position="74"/>
        <end position="91"/>
    </location>
</feature>
<reference evidence="7 8" key="1">
    <citation type="submission" date="2020-10" db="EMBL/GenBank/DDBJ databases">
        <title>Connecting structure to function with the recovery of over 1000 high-quality activated sludge metagenome-assembled genomes encoding full-length rRNA genes using long-read sequencing.</title>
        <authorList>
            <person name="Singleton C.M."/>
            <person name="Petriglieri F."/>
            <person name="Kristensen J.M."/>
            <person name="Kirkegaard R.H."/>
            <person name="Michaelsen T.Y."/>
            <person name="Andersen M.H."/>
            <person name="Karst S.M."/>
            <person name="Dueholm M.S."/>
            <person name="Nielsen P.H."/>
            <person name="Albertsen M."/>
        </authorList>
    </citation>
    <scope>NUCLEOTIDE SEQUENCE [LARGE SCALE GENOMIC DNA]</scope>
    <source>
        <strain evidence="7">EsbW_18-Q3-R4-48_BATAC.463</strain>
    </source>
</reference>
<accession>A0A935MV42</accession>
<feature type="transmembrane region" description="Helical" evidence="6">
    <location>
        <begin position="97"/>
        <end position="115"/>
    </location>
</feature>
<dbReference type="GO" id="GO:0005886">
    <property type="term" value="C:plasma membrane"/>
    <property type="evidence" value="ECO:0007669"/>
    <property type="project" value="UniProtKB-SubCell"/>
</dbReference>
<dbReference type="Proteomes" id="UP000739411">
    <property type="component" value="Unassembled WGS sequence"/>
</dbReference>